<dbReference type="Gene3D" id="2.60.40.790">
    <property type="match status" value="1"/>
</dbReference>
<evidence type="ECO:0000256" key="2">
    <source>
        <dbReference type="RuleBase" id="RU003616"/>
    </source>
</evidence>
<dbReference type="SUPFAM" id="SSF49764">
    <property type="entry name" value="HSP20-like chaperones"/>
    <property type="match status" value="1"/>
</dbReference>
<evidence type="ECO:0000313" key="5">
    <source>
        <dbReference type="Proteomes" id="UP001497497"/>
    </source>
</evidence>
<organism evidence="4 5">
    <name type="scientific">Lymnaea stagnalis</name>
    <name type="common">Great pond snail</name>
    <name type="synonym">Helix stagnalis</name>
    <dbReference type="NCBI Taxonomy" id="6523"/>
    <lineage>
        <taxon>Eukaryota</taxon>
        <taxon>Metazoa</taxon>
        <taxon>Spiralia</taxon>
        <taxon>Lophotrochozoa</taxon>
        <taxon>Mollusca</taxon>
        <taxon>Gastropoda</taxon>
        <taxon>Heterobranchia</taxon>
        <taxon>Euthyneura</taxon>
        <taxon>Panpulmonata</taxon>
        <taxon>Hygrophila</taxon>
        <taxon>Lymnaeoidea</taxon>
        <taxon>Lymnaeidae</taxon>
        <taxon>Lymnaea</taxon>
    </lineage>
</organism>
<dbReference type="AlphaFoldDB" id="A0AAV2IHE7"/>
<evidence type="ECO:0000259" key="3">
    <source>
        <dbReference type="PROSITE" id="PS01031"/>
    </source>
</evidence>
<dbReference type="InterPro" id="IPR008978">
    <property type="entry name" value="HSP20-like_chaperone"/>
</dbReference>
<protein>
    <recommendedName>
        <fullName evidence="3">SHSP domain-containing protein</fullName>
    </recommendedName>
</protein>
<keyword evidence="5" id="KW-1185">Reference proteome</keyword>
<dbReference type="Pfam" id="PF00011">
    <property type="entry name" value="HSP20"/>
    <property type="match status" value="1"/>
</dbReference>
<dbReference type="GO" id="GO:0042026">
    <property type="term" value="P:protein refolding"/>
    <property type="evidence" value="ECO:0007669"/>
    <property type="project" value="TreeGrafter"/>
</dbReference>
<dbReference type="GO" id="GO:0005737">
    <property type="term" value="C:cytoplasm"/>
    <property type="evidence" value="ECO:0007669"/>
    <property type="project" value="TreeGrafter"/>
</dbReference>
<evidence type="ECO:0000313" key="4">
    <source>
        <dbReference type="EMBL" id="CAL1544143.1"/>
    </source>
</evidence>
<name>A0AAV2IHE7_LYMST</name>
<feature type="domain" description="SHSP" evidence="3">
    <location>
        <begin position="1"/>
        <end position="55"/>
    </location>
</feature>
<proteinExistence type="inferred from homology"/>
<dbReference type="GO" id="GO:0009408">
    <property type="term" value="P:response to heat"/>
    <property type="evidence" value="ECO:0007669"/>
    <property type="project" value="TreeGrafter"/>
</dbReference>
<reference evidence="4 5" key="1">
    <citation type="submission" date="2024-04" db="EMBL/GenBank/DDBJ databases">
        <authorList>
            <consortium name="Genoscope - CEA"/>
            <person name="William W."/>
        </authorList>
    </citation>
    <scope>NUCLEOTIDE SEQUENCE [LARGE SCALE GENOMIC DNA]</scope>
</reference>
<dbReference type="PANTHER" id="PTHR45640:SF26">
    <property type="entry name" value="RE23625P"/>
    <property type="match status" value="1"/>
</dbReference>
<evidence type="ECO:0000256" key="1">
    <source>
        <dbReference type="PROSITE-ProRule" id="PRU00285"/>
    </source>
</evidence>
<dbReference type="PROSITE" id="PS01031">
    <property type="entry name" value="SHSP"/>
    <property type="match status" value="1"/>
</dbReference>
<dbReference type="Proteomes" id="UP001497497">
    <property type="component" value="Unassembled WGS sequence"/>
</dbReference>
<sequence>RFDLKHYKPEEIKITSDNQRLTVHAKHEENQNNHGFVSREICRVYTSVPGGKQNS</sequence>
<dbReference type="PANTHER" id="PTHR45640">
    <property type="entry name" value="HEAT SHOCK PROTEIN HSP-12.2-RELATED"/>
    <property type="match status" value="1"/>
</dbReference>
<dbReference type="InterPro" id="IPR001436">
    <property type="entry name" value="Alpha-crystallin/sHSP_animal"/>
</dbReference>
<dbReference type="GO" id="GO:0051082">
    <property type="term" value="F:unfolded protein binding"/>
    <property type="evidence" value="ECO:0007669"/>
    <property type="project" value="TreeGrafter"/>
</dbReference>
<comment type="similarity">
    <text evidence="1 2">Belongs to the small heat shock protein (HSP20) family.</text>
</comment>
<gene>
    <name evidence="4" type="ORF">GSLYS_00017656001</name>
</gene>
<dbReference type="CDD" id="cd06526">
    <property type="entry name" value="metazoan_ACD"/>
    <property type="match status" value="1"/>
</dbReference>
<comment type="caution">
    <text evidence="4">The sequence shown here is derived from an EMBL/GenBank/DDBJ whole genome shotgun (WGS) entry which is preliminary data.</text>
</comment>
<accession>A0AAV2IHE7</accession>
<dbReference type="EMBL" id="CAXITT010000599">
    <property type="protein sequence ID" value="CAL1544143.1"/>
    <property type="molecule type" value="Genomic_DNA"/>
</dbReference>
<dbReference type="GO" id="GO:0005634">
    <property type="term" value="C:nucleus"/>
    <property type="evidence" value="ECO:0007669"/>
    <property type="project" value="TreeGrafter"/>
</dbReference>
<dbReference type="InterPro" id="IPR002068">
    <property type="entry name" value="A-crystallin/Hsp20_dom"/>
</dbReference>
<feature type="non-terminal residue" evidence="4">
    <location>
        <position position="1"/>
    </location>
</feature>